<organism evidence="1 2">
    <name type="scientific">Campylobacter rectus RM3267</name>
    <dbReference type="NCBI Taxonomy" id="553218"/>
    <lineage>
        <taxon>Bacteria</taxon>
        <taxon>Pseudomonadati</taxon>
        <taxon>Campylobacterota</taxon>
        <taxon>Epsilonproteobacteria</taxon>
        <taxon>Campylobacterales</taxon>
        <taxon>Campylobacteraceae</taxon>
        <taxon>Campylobacter</taxon>
    </lineage>
</organism>
<dbReference type="Proteomes" id="UP000003082">
    <property type="component" value="Unassembled WGS sequence"/>
</dbReference>
<protein>
    <submittedName>
        <fullName evidence="1">Uncharacterized protein</fullName>
    </submittedName>
</protein>
<proteinExistence type="predicted"/>
<accession>B9D016</accession>
<dbReference type="STRING" id="553218.CAMRE0001_1325"/>
<reference evidence="1 2" key="1">
    <citation type="submission" date="2008-08" db="EMBL/GenBank/DDBJ databases">
        <authorList>
            <person name="Madupu R."/>
            <person name="Durkin A.S."/>
            <person name="Torralba M."/>
            <person name="Methe B."/>
            <person name="Sutton G.G."/>
            <person name="Strausberg R.L."/>
            <person name="Nelson K.E."/>
        </authorList>
    </citation>
    <scope>NUCLEOTIDE SEQUENCE [LARGE SCALE GENOMIC DNA]</scope>
    <source>
        <strain evidence="1 2">RM3267</strain>
    </source>
</reference>
<name>B9D016_CAMRE</name>
<evidence type="ECO:0000313" key="2">
    <source>
        <dbReference type="Proteomes" id="UP000003082"/>
    </source>
</evidence>
<dbReference type="AlphaFoldDB" id="B9D016"/>
<sequence>MKHATYSTTSNSVFCVNLLRWSFKPGVGIPAKLIKFSANLRKTAHKTSLS</sequence>
<evidence type="ECO:0000313" key="1">
    <source>
        <dbReference type="EMBL" id="EEF14647.1"/>
    </source>
</evidence>
<dbReference type="EMBL" id="ACFU01000005">
    <property type="protein sequence ID" value="EEF14647.1"/>
    <property type="molecule type" value="Genomic_DNA"/>
</dbReference>
<gene>
    <name evidence="1" type="ORF">CAMRE0001_1325</name>
</gene>
<comment type="caution">
    <text evidence="1">The sequence shown here is derived from an EMBL/GenBank/DDBJ whole genome shotgun (WGS) entry which is preliminary data.</text>
</comment>
<keyword evidence="2" id="KW-1185">Reference proteome</keyword>